<dbReference type="EMBL" id="AP019774">
    <property type="protein sequence ID" value="BCD70251.1"/>
    <property type="molecule type" value="Genomic_DNA"/>
</dbReference>
<dbReference type="Proteomes" id="UP000317935">
    <property type="component" value="Chromosome"/>
</dbReference>
<proteinExistence type="predicted"/>
<organism evidence="2 3">
    <name type="scientific">Helicobacter suis</name>
    <dbReference type="NCBI Taxonomy" id="104628"/>
    <lineage>
        <taxon>Bacteria</taxon>
        <taxon>Pseudomonadati</taxon>
        <taxon>Campylobacterota</taxon>
        <taxon>Epsilonproteobacteria</taxon>
        <taxon>Campylobacterales</taxon>
        <taxon>Helicobacteraceae</taxon>
        <taxon>Helicobacter</taxon>
    </lineage>
</organism>
<dbReference type="EMBL" id="AP023036">
    <property type="protein sequence ID" value="BCD45539.1"/>
    <property type="molecule type" value="Genomic_DNA"/>
</dbReference>
<reference evidence="1 4" key="2">
    <citation type="submission" date="2020-04" db="EMBL/GenBank/DDBJ databases">
        <title>Genomic analysis of gastric non-Helicobacter pylori Helicobacters isolated in Japan.</title>
        <authorList>
            <person name="Suzuki M."/>
            <person name="Rimbara E."/>
        </authorList>
    </citation>
    <scope>NUCLEOTIDE SEQUENCE [LARGE SCALE GENOMIC DNA]</scope>
    <source>
        <strain evidence="1 4">NHP19-0020</strain>
    </source>
</reference>
<keyword evidence="4" id="KW-1185">Reference proteome</keyword>
<gene>
    <name evidence="1" type="ORF">NHP190020_05780</name>
    <name evidence="2" type="ORF">SNTW_08960</name>
</gene>
<protein>
    <submittedName>
        <fullName evidence="2">Uncharacterized protein</fullName>
    </submittedName>
</protein>
<dbReference type="AlphaFoldDB" id="A0A6J4CY04"/>
<evidence type="ECO:0000313" key="3">
    <source>
        <dbReference type="Proteomes" id="UP000317935"/>
    </source>
</evidence>
<evidence type="ECO:0000313" key="4">
    <source>
        <dbReference type="Proteomes" id="UP000509742"/>
    </source>
</evidence>
<reference evidence="2 3" key="1">
    <citation type="submission" date="2019-06" db="EMBL/GenBank/DDBJ databases">
        <title>Complete genome sequence of Helicobacter suis SNTW101c.</title>
        <authorList>
            <person name="Rimbara E."/>
            <person name="Suzuki M."/>
            <person name="Matsui H."/>
            <person name="Nakamura M."/>
            <person name="Mori S."/>
            <person name="Shibayama K."/>
        </authorList>
    </citation>
    <scope>NUCLEOTIDE SEQUENCE [LARGE SCALE GENOMIC DNA]</scope>
    <source>
        <strain evidence="2 3">SNTW101c</strain>
    </source>
</reference>
<sequence length="39" mass="4234">MVEELENQAIKEGKVSAQEVNAAREATRAANPDIKITHA</sequence>
<evidence type="ECO:0000313" key="2">
    <source>
        <dbReference type="EMBL" id="BCD70251.1"/>
    </source>
</evidence>
<accession>A0A6J4CY04</accession>
<dbReference type="Proteomes" id="UP000509742">
    <property type="component" value="Chromosome"/>
</dbReference>
<name>A0A6J4CY04_9HELI</name>
<evidence type="ECO:0000313" key="1">
    <source>
        <dbReference type="EMBL" id="BCD45539.1"/>
    </source>
</evidence>